<dbReference type="EMBL" id="UAUF01000014">
    <property type="protein sequence ID" value="SPZ11687.1"/>
    <property type="molecule type" value="Genomic_DNA"/>
</dbReference>
<gene>
    <name evidence="1" type="ORF">NCTC11842_03936</name>
</gene>
<accession>A0A2X2CTZ0</accession>
<dbReference type="AlphaFoldDB" id="A0A2X2CTZ0"/>
<dbReference type="Proteomes" id="UP000250443">
    <property type="component" value="Unassembled WGS sequence"/>
</dbReference>
<reference evidence="1 2" key="1">
    <citation type="submission" date="2018-06" db="EMBL/GenBank/DDBJ databases">
        <authorList>
            <consortium name="Pathogen Informatics"/>
            <person name="Doyle S."/>
        </authorList>
    </citation>
    <scope>NUCLEOTIDE SEQUENCE [LARGE SCALE GENOMIC DNA]</scope>
    <source>
        <strain evidence="1 2">NCTC11842</strain>
    </source>
</reference>
<dbReference type="RefSeq" id="WP_010795693.1">
    <property type="nucleotide sequence ID" value="NZ_UAUF01000014.1"/>
</dbReference>
<organism evidence="1 2">
    <name type="scientific">Pseudomonas luteola</name>
    <dbReference type="NCBI Taxonomy" id="47886"/>
    <lineage>
        <taxon>Bacteria</taxon>
        <taxon>Pseudomonadati</taxon>
        <taxon>Pseudomonadota</taxon>
        <taxon>Gammaproteobacteria</taxon>
        <taxon>Pseudomonadales</taxon>
        <taxon>Pseudomonadaceae</taxon>
        <taxon>Pseudomonas</taxon>
    </lineage>
</organism>
<name>A0A2X2CTZ0_PSELU</name>
<protein>
    <recommendedName>
        <fullName evidence="3">TubC N-terminal docking domain-containing protein</fullName>
    </recommendedName>
</protein>
<sequence length="96" mass="10968">MAAIDYLKQLGLRAQRKGSRVYVSPKARITDDVRRYVKSHRLELLAELSANDGIARKMHWQITLSGKTLCTMIGEPMTHTEALEAARFRWPDAEVQ</sequence>
<evidence type="ECO:0000313" key="1">
    <source>
        <dbReference type="EMBL" id="SPZ11687.1"/>
    </source>
</evidence>
<evidence type="ECO:0008006" key="3">
    <source>
        <dbReference type="Google" id="ProtNLM"/>
    </source>
</evidence>
<evidence type="ECO:0000313" key="2">
    <source>
        <dbReference type="Proteomes" id="UP000250443"/>
    </source>
</evidence>
<proteinExistence type="predicted"/>